<reference evidence="2" key="1">
    <citation type="submission" date="2015-11" db="EMBL/GenBank/DDBJ databases">
        <title>De novo transcriptome assembly of four potential Pierce s Disease insect vectors from Arizona vineyards.</title>
        <authorList>
            <person name="Tassone E.E."/>
        </authorList>
    </citation>
    <scope>NUCLEOTIDE SEQUENCE</scope>
</reference>
<feature type="region of interest" description="Disordered" evidence="1">
    <location>
        <begin position="56"/>
        <end position="132"/>
    </location>
</feature>
<proteinExistence type="predicted"/>
<gene>
    <name evidence="2" type="ORF">g.1216</name>
</gene>
<feature type="compositionally biased region" description="Basic residues" evidence="1">
    <location>
        <begin position="70"/>
        <end position="81"/>
    </location>
</feature>
<feature type="non-terminal residue" evidence="2">
    <location>
        <position position="1"/>
    </location>
</feature>
<feature type="non-terminal residue" evidence="2">
    <location>
        <position position="132"/>
    </location>
</feature>
<dbReference type="EMBL" id="GECZ01028606">
    <property type="protein sequence ID" value="JAS41163.1"/>
    <property type="molecule type" value="Transcribed_RNA"/>
</dbReference>
<dbReference type="AlphaFoldDB" id="A0A1B6ETU9"/>
<sequence>VGRIRIRSLEELGVTVNSSLPENAFERATAMPNVQQSLDPQTSSLISSLNVAIINDNQRKKSNTTSSKSVKPKRKYVRKMSRSAILASDAQQCSDPQTSSTVSSLKVTESSNNNNQLNNMLAKSNTSVKPKR</sequence>
<feature type="compositionally biased region" description="Polar residues" evidence="1">
    <location>
        <begin position="121"/>
        <end position="132"/>
    </location>
</feature>
<evidence type="ECO:0000256" key="1">
    <source>
        <dbReference type="SAM" id="MobiDB-lite"/>
    </source>
</evidence>
<accession>A0A1B6ETU9</accession>
<evidence type="ECO:0000313" key="2">
    <source>
        <dbReference type="EMBL" id="JAS41163.1"/>
    </source>
</evidence>
<protein>
    <submittedName>
        <fullName evidence="2">Uncharacterized protein</fullName>
    </submittedName>
</protein>
<name>A0A1B6ETU9_9HEMI</name>
<organism evidence="2">
    <name type="scientific">Cuerna arida</name>
    <dbReference type="NCBI Taxonomy" id="1464854"/>
    <lineage>
        <taxon>Eukaryota</taxon>
        <taxon>Metazoa</taxon>
        <taxon>Ecdysozoa</taxon>
        <taxon>Arthropoda</taxon>
        <taxon>Hexapoda</taxon>
        <taxon>Insecta</taxon>
        <taxon>Pterygota</taxon>
        <taxon>Neoptera</taxon>
        <taxon>Paraneoptera</taxon>
        <taxon>Hemiptera</taxon>
        <taxon>Auchenorrhyncha</taxon>
        <taxon>Membracoidea</taxon>
        <taxon>Cicadellidae</taxon>
        <taxon>Cicadellinae</taxon>
        <taxon>Proconiini</taxon>
        <taxon>Cuerna</taxon>
    </lineage>
</organism>
<feature type="compositionally biased region" description="Polar residues" evidence="1">
    <location>
        <begin position="89"/>
        <end position="111"/>
    </location>
</feature>